<organism evidence="3 4">
    <name type="scientific">Haloquadratum walsbyi J07HQW1</name>
    <dbReference type="NCBI Taxonomy" id="1238424"/>
    <lineage>
        <taxon>Archaea</taxon>
        <taxon>Methanobacteriati</taxon>
        <taxon>Methanobacteriota</taxon>
        <taxon>Stenosarchaea group</taxon>
        <taxon>Halobacteria</taxon>
        <taxon>Halobacteriales</taxon>
        <taxon>Haloferacaceae</taxon>
        <taxon>Haloquadratum</taxon>
    </lineage>
</organism>
<protein>
    <submittedName>
        <fullName evidence="3">Uncharacterized protein</fullName>
    </submittedName>
</protein>
<name>U1N6P1_9EURY</name>
<sequence length="161" mass="17239">MYTPSYIGRSRKSPPPAPRQIGPVHEETVINQTQTVSIFISSPIAGMVFPSVDVFGGRDYPLLFFAVATMGCLLLIIRAIVVGSSPAQIILLGGLTLYALVLTLERLGEAGDLKRVLTIPLGILGMGALINSHTTDLPVLFIILGVGGFLDLAWSRFDGFQ</sequence>
<evidence type="ECO:0000313" key="4">
    <source>
        <dbReference type="Proteomes" id="UP000030649"/>
    </source>
</evidence>
<gene>
    <name evidence="3" type="ORF">J07HQW1_02158</name>
</gene>
<keyword evidence="2" id="KW-0472">Membrane</keyword>
<dbReference type="EMBL" id="KE356560">
    <property type="protein sequence ID" value="ERG92123.1"/>
    <property type="molecule type" value="Genomic_DNA"/>
</dbReference>
<feature type="transmembrane region" description="Helical" evidence="2">
    <location>
        <begin position="139"/>
        <end position="157"/>
    </location>
</feature>
<keyword evidence="2" id="KW-1133">Transmembrane helix</keyword>
<evidence type="ECO:0000313" key="3">
    <source>
        <dbReference type="EMBL" id="ERG92123.1"/>
    </source>
</evidence>
<dbReference type="HOGENOM" id="CLU_138952_0_0_2"/>
<dbReference type="Proteomes" id="UP000030649">
    <property type="component" value="Unassembled WGS sequence"/>
</dbReference>
<accession>U1N6P1</accession>
<dbReference type="AlphaFoldDB" id="U1N6P1"/>
<evidence type="ECO:0000256" key="2">
    <source>
        <dbReference type="SAM" id="Phobius"/>
    </source>
</evidence>
<proteinExistence type="predicted"/>
<feature type="transmembrane region" description="Helical" evidence="2">
    <location>
        <begin position="62"/>
        <end position="81"/>
    </location>
</feature>
<feature type="region of interest" description="Disordered" evidence="1">
    <location>
        <begin position="1"/>
        <end position="22"/>
    </location>
</feature>
<feature type="transmembrane region" description="Helical" evidence="2">
    <location>
        <begin position="87"/>
        <end position="104"/>
    </location>
</feature>
<dbReference type="STRING" id="1238424.J07HQW1_02158"/>
<reference evidence="3 4" key="1">
    <citation type="journal article" date="2013" name="PLoS ONE">
        <title>Assembly-driven community genomics of a hypersaline microbial ecosystem.</title>
        <authorList>
            <person name="Podell S."/>
            <person name="Ugalde J.A."/>
            <person name="Narasingarao P."/>
            <person name="Banfield J.F."/>
            <person name="Heidelberg K.B."/>
            <person name="Allen E.E."/>
        </authorList>
    </citation>
    <scope>NUCLEOTIDE SEQUENCE [LARGE SCALE GENOMIC DNA]</scope>
    <source>
        <strain evidence="4">J07HQW1</strain>
    </source>
</reference>
<keyword evidence="2" id="KW-0812">Transmembrane</keyword>
<evidence type="ECO:0000256" key="1">
    <source>
        <dbReference type="SAM" id="MobiDB-lite"/>
    </source>
</evidence>